<evidence type="ECO:0000256" key="3">
    <source>
        <dbReference type="ARBA" id="ARBA00023274"/>
    </source>
</evidence>
<dbReference type="Proteomes" id="UP000019373">
    <property type="component" value="Unassembled WGS sequence"/>
</dbReference>
<keyword evidence="2" id="KW-0689">Ribosomal protein</keyword>
<proteinExistence type="inferred from homology"/>
<accession>U1GMF6</accession>
<evidence type="ECO:0000256" key="2">
    <source>
        <dbReference type="ARBA" id="ARBA00022980"/>
    </source>
</evidence>
<sequence length="322" mass="36344">MSRLNVSLPPFNSAASSIVSPFTTSCRTRSSRTKCAIANSTPRRRLPQELSRTYATVTTQHPTSYLTIPTPSTSTHRTRTLTPPSIDQIRANLPKPQTPSTPKILVGTVSRVGTMSKTVQISYNTQRFDNWLKRHIQHPTRILAHEPTGYLHVGDVVEFARFTPATMADRYETGKLNRRGGGVRFEVYRVITPFGQPVEERKELHGKGELWENLGVVEFERRKNELSRPWNQDRKRKVALMEGMCEALGLDLEKMRLQLVATSKPSDEPDQAAIEVQELVYDSAGPEPVDGSLDEMNEARRDIAAELQKLQENTRPAHMEQS</sequence>
<evidence type="ECO:0000313" key="4">
    <source>
        <dbReference type="EMBL" id="ERF73448.1"/>
    </source>
</evidence>
<name>U1GMF6_ENDPU</name>
<dbReference type="PROSITE" id="PS51257">
    <property type="entry name" value="PROKAR_LIPOPROTEIN"/>
    <property type="match status" value="1"/>
</dbReference>
<dbReference type="AlphaFoldDB" id="U1GMF6"/>
<comment type="similarity">
    <text evidence="1">Belongs to the universal ribosomal protein uS17 family.</text>
</comment>
<keyword evidence="3" id="KW-0687">Ribonucleoprotein</keyword>
<reference evidence="5" key="1">
    <citation type="journal article" date="2014" name="BMC Genomics">
        <title>Genome characteristics reveal the impact of lichenization on lichen-forming fungus Endocarpon pusillum Hedwig (Verrucariales, Ascomycota).</title>
        <authorList>
            <person name="Wang Y.-Y."/>
            <person name="Liu B."/>
            <person name="Zhang X.-Y."/>
            <person name="Zhou Q.-M."/>
            <person name="Zhang T."/>
            <person name="Li H."/>
            <person name="Yu Y.-F."/>
            <person name="Zhang X.-L."/>
            <person name="Hao X.-Y."/>
            <person name="Wang M."/>
            <person name="Wang L."/>
            <person name="Wei J.-C."/>
        </authorList>
    </citation>
    <scope>NUCLEOTIDE SEQUENCE [LARGE SCALE GENOMIC DNA]</scope>
    <source>
        <strain evidence="5">Z07020 / HMAS-L-300199</strain>
    </source>
</reference>
<dbReference type="HOGENOM" id="CLU_863383_0_0_1"/>
<dbReference type="InterPro" id="IPR012340">
    <property type="entry name" value="NA-bd_OB-fold"/>
</dbReference>
<protein>
    <submittedName>
        <fullName evidence="4">Uncharacterized protein</fullName>
    </submittedName>
</protein>
<dbReference type="OrthoDB" id="274752at2759"/>
<dbReference type="SUPFAM" id="SSF50249">
    <property type="entry name" value="Nucleic acid-binding proteins"/>
    <property type="match status" value="1"/>
</dbReference>
<dbReference type="Pfam" id="PF00366">
    <property type="entry name" value="Ribosomal_S17"/>
    <property type="match status" value="1"/>
</dbReference>
<dbReference type="GO" id="GO:1990904">
    <property type="term" value="C:ribonucleoprotein complex"/>
    <property type="evidence" value="ECO:0007669"/>
    <property type="project" value="UniProtKB-KW"/>
</dbReference>
<evidence type="ECO:0000256" key="1">
    <source>
        <dbReference type="ARBA" id="ARBA00010254"/>
    </source>
</evidence>
<keyword evidence="5" id="KW-1185">Reference proteome</keyword>
<dbReference type="GeneID" id="19239105"/>
<dbReference type="Gene3D" id="2.40.50.140">
    <property type="entry name" value="Nucleic acid-binding proteins"/>
    <property type="match status" value="1"/>
</dbReference>
<organism evidence="4 5">
    <name type="scientific">Endocarpon pusillum (strain Z07020 / HMAS-L-300199)</name>
    <name type="common">Lichen-forming fungus</name>
    <dbReference type="NCBI Taxonomy" id="1263415"/>
    <lineage>
        <taxon>Eukaryota</taxon>
        <taxon>Fungi</taxon>
        <taxon>Dikarya</taxon>
        <taxon>Ascomycota</taxon>
        <taxon>Pezizomycotina</taxon>
        <taxon>Eurotiomycetes</taxon>
        <taxon>Chaetothyriomycetidae</taxon>
        <taxon>Verrucariales</taxon>
        <taxon>Verrucariaceae</taxon>
        <taxon>Endocarpon</taxon>
    </lineage>
</organism>
<dbReference type="RefSeq" id="XP_007800876.1">
    <property type="nucleotide sequence ID" value="XM_007802685.1"/>
</dbReference>
<dbReference type="InterPro" id="IPR000266">
    <property type="entry name" value="Ribosomal_uS17"/>
</dbReference>
<dbReference type="eggNOG" id="ENOG502SBJ5">
    <property type="taxonomic scope" value="Eukaryota"/>
</dbReference>
<evidence type="ECO:0000313" key="5">
    <source>
        <dbReference type="Proteomes" id="UP000019373"/>
    </source>
</evidence>
<dbReference type="EMBL" id="KE720951">
    <property type="protein sequence ID" value="ERF73448.1"/>
    <property type="molecule type" value="Genomic_DNA"/>
</dbReference>
<dbReference type="GO" id="GO:0006412">
    <property type="term" value="P:translation"/>
    <property type="evidence" value="ECO:0007669"/>
    <property type="project" value="InterPro"/>
</dbReference>
<dbReference type="GO" id="GO:0005840">
    <property type="term" value="C:ribosome"/>
    <property type="evidence" value="ECO:0007669"/>
    <property type="project" value="UniProtKB-KW"/>
</dbReference>
<gene>
    <name evidence="4" type="ORF">EPUS_04071</name>
</gene>
<dbReference type="GO" id="GO:0003735">
    <property type="term" value="F:structural constituent of ribosome"/>
    <property type="evidence" value="ECO:0007669"/>
    <property type="project" value="InterPro"/>
</dbReference>